<dbReference type="PANTHER" id="PTHR30007:SF0">
    <property type="entry name" value="TRANSPOSASE"/>
    <property type="match status" value="1"/>
</dbReference>
<name>Q0RL81_FRAAA</name>
<feature type="domain" description="Insertion element IS402-like" evidence="3">
    <location>
        <begin position="141"/>
        <end position="214"/>
    </location>
</feature>
<dbReference type="eggNOG" id="COG3293">
    <property type="taxonomic scope" value="Bacteria"/>
</dbReference>
<dbReference type="GO" id="GO:0003677">
    <property type="term" value="F:DNA binding"/>
    <property type="evidence" value="ECO:0007669"/>
    <property type="project" value="InterPro"/>
</dbReference>
<dbReference type="Proteomes" id="UP000000657">
    <property type="component" value="Chromosome"/>
</dbReference>
<dbReference type="InterPro" id="IPR002559">
    <property type="entry name" value="Transposase_11"/>
</dbReference>
<reference evidence="4 5" key="1">
    <citation type="journal article" date="2007" name="Genome Res.">
        <title>Genome characteristics of facultatively symbiotic Frankia sp. strains reflect host range and host plant biogeography.</title>
        <authorList>
            <person name="Normand P."/>
            <person name="Lapierre P."/>
            <person name="Tisa L.S."/>
            <person name="Gogarten J.P."/>
            <person name="Alloisio N."/>
            <person name="Bagnarol E."/>
            <person name="Bassi C.A."/>
            <person name="Berry A.M."/>
            <person name="Bickhart D.M."/>
            <person name="Choisne N."/>
            <person name="Couloux A."/>
            <person name="Cournoyer B."/>
            <person name="Cruveiller S."/>
            <person name="Daubin V."/>
            <person name="Demange N."/>
            <person name="Francino M.P."/>
            <person name="Goltsman E."/>
            <person name="Huang Y."/>
            <person name="Kopp O.R."/>
            <person name="Labarre L."/>
            <person name="Lapidus A."/>
            <person name="Lavire C."/>
            <person name="Marechal J."/>
            <person name="Martinez M."/>
            <person name="Mastronunzio J.E."/>
            <person name="Mullin B.C."/>
            <person name="Niemann J."/>
            <person name="Pujic P."/>
            <person name="Rawnsley T."/>
            <person name="Rouy Z."/>
            <person name="Schenowitz C."/>
            <person name="Sellstedt A."/>
            <person name="Tavares F."/>
            <person name="Tomkins J.P."/>
            <person name="Vallenet D."/>
            <person name="Valverde C."/>
            <person name="Wall L.G."/>
            <person name="Wang Y."/>
            <person name="Medigue C."/>
            <person name="Benson D.R."/>
        </authorList>
    </citation>
    <scope>NUCLEOTIDE SEQUENCE [LARGE SCALE GENOMIC DNA]</scope>
    <source>
        <strain evidence="5">DSM 45986 / CECT 9034 / ACN14a</strain>
    </source>
</reference>
<dbReference type="PANTHER" id="PTHR30007">
    <property type="entry name" value="PHP DOMAIN PROTEIN"/>
    <property type="match status" value="1"/>
</dbReference>
<gene>
    <name evidence="4" type="ordered locus">FRAAL3080</name>
</gene>
<sequence length="413" mass="46653">MGRPLVRKKVEQSPPLGPDTNRDLRYVEERGIVQQCEEAGELLLSQQAVGDKRRSHPFDERRPSIRGEATHPARVNSPKYRATAQRLGRHPLSAGSSVSEAVWDLDVCVLSVVAWVEVDVVVRSVVDGLVMVRSDPYPSDLSDAEWALVEPLLPPVSKDGRKEAHPRREIVNPILYVTHAGCSWRSLPRDFPPWETVYGFFARWHDKGVIARVHDALRDTSRELEGRDRQPTAGVIDPQSVKGAQTVDAATRGYDAGKKVNGRKRFLITDTLGLLLSVLVLPASVQDRDGGRRIMVDHYFDHWQCRHLFADGGFAGRFVDWAGEVMKTSVDIVRKNPGQRGFEALPKRWVVERTFSWITAHRRLARDYERKPATSETFIRLAMIRTMVRRLPRQLAHSGQTTPSTTEGSRNKI</sequence>
<evidence type="ECO:0000259" key="3">
    <source>
        <dbReference type="Pfam" id="PF13340"/>
    </source>
</evidence>
<dbReference type="NCBIfam" id="NF033580">
    <property type="entry name" value="transpos_IS5_3"/>
    <property type="match status" value="1"/>
</dbReference>
<dbReference type="GO" id="GO:0004803">
    <property type="term" value="F:transposase activity"/>
    <property type="evidence" value="ECO:0007669"/>
    <property type="project" value="InterPro"/>
</dbReference>
<protein>
    <submittedName>
        <fullName evidence="4">Transposase</fullName>
    </submittedName>
</protein>
<dbReference type="OrthoDB" id="4559615at2"/>
<proteinExistence type="predicted"/>
<dbReference type="Pfam" id="PF13340">
    <property type="entry name" value="DUF4096"/>
    <property type="match status" value="1"/>
</dbReference>
<dbReference type="HOGENOM" id="CLU_055261_0_0_11"/>
<accession>Q0RL81</accession>
<feature type="compositionally biased region" description="Basic and acidic residues" evidence="1">
    <location>
        <begin position="50"/>
        <end position="71"/>
    </location>
</feature>
<evidence type="ECO:0000256" key="1">
    <source>
        <dbReference type="SAM" id="MobiDB-lite"/>
    </source>
</evidence>
<dbReference type="GO" id="GO:0006313">
    <property type="term" value="P:DNA transposition"/>
    <property type="evidence" value="ECO:0007669"/>
    <property type="project" value="InterPro"/>
</dbReference>
<evidence type="ECO:0000259" key="2">
    <source>
        <dbReference type="Pfam" id="PF01609"/>
    </source>
</evidence>
<organism evidence="4 5">
    <name type="scientific">Frankia alni (strain DSM 45986 / CECT 9034 / ACN14a)</name>
    <dbReference type="NCBI Taxonomy" id="326424"/>
    <lineage>
        <taxon>Bacteria</taxon>
        <taxon>Bacillati</taxon>
        <taxon>Actinomycetota</taxon>
        <taxon>Actinomycetes</taxon>
        <taxon>Frankiales</taxon>
        <taxon>Frankiaceae</taxon>
        <taxon>Frankia</taxon>
    </lineage>
</organism>
<evidence type="ECO:0000313" key="5">
    <source>
        <dbReference type="Proteomes" id="UP000000657"/>
    </source>
</evidence>
<feature type="region of interest" description="Disordered" evidence="1">
    <location>
        <begin position="393"/>
        <end position="413"/>
    </location>
</feature>
<feature type="domain" description="Transposase IS4-like" evidence="2">
    <location>
        <begin position="230"/>
        <end position="385"/>
    </location>
</feature>
<dbReference type="EMBL" id="CT573213">
    <property type="protein sequence ID" value="CAJ61724.1"/>
    <property type="molecule type" value="Genomic_DNA"/>
</dbReference>
<feature type="region of interest" description="Disordered" evidence="1">
    <location>
        <begin position="1"/>
        <end position="24"/>
    </location>
</feature>
<dbReference type="Pfam" id="PF01609">
    <property type="entry name" value="DDE_Tnp_1"/>
    <property type="match status" value="1"/>
</dbReference>
<evidence type="ECO:0000313" key="4">
    <source>
        <dbReference type="EMBL" id="CAJ61724.1"/>
    </source>
</evidence>
<feature type="compositionally biased region" description="Polar residues" evidence="1">
    <location>
        <begin position="397"/>
        <end position="413"/>
    </location>
</feature>
<dbReference type="KEGG" id="fal:FRAAL3080"/>
<feature type="region of interest" description="Disordered" evidence="1">
    <location>
        <begin position="47"/>
        <end position="78"/>
    </location>
</feature>
<dbReference type="AlphaFoldDB" id="Q0RL81"/>
<dbReference type="InterPro" id="IPR025161">
    <property type="entry name" value="IS402-like_dom"/>
</dbReference>
<keyword evidence="5" id="KW-1185">Reference proteome</keyword>
<dbReference type="STRING" id="326424.FRAAL3080"/>